<evidence type="ECO:0000259" key="2">
    <source>
        <dbReference type="Pfam" id="PF01757"/>
    </source>
</evidence>
<organism evidence="3 4">
    <name type="scientific">Candidatus Eisenbergiella stercorigallinarum</name>
    <dbReference type="NCBI Taxonomy" id="2838557"/>
    <lineage>
        <taxon>Bacteria</taxon>
        <taxon>Bacillati</taxon>
        <taxon>Bacillota</taxon>
        <taxon>Clostridia</taxon>
        <taxon>Lachnospirales</taxon>
        <taxon>Lachnospiraceae</taxon>
        <taxon>Eisenbergiella</taxon>
    </lineage>
</organism>
<feature type="transmembrane region" description="Helical" evidence="1">
    <location>
        <begin position="226"/>
        <end position="244"/>
    </location>
</feature>
<keyword evidence="3" id="KW-0012">Acyltransferase</keyword>
<feature type="transmembrane region" description="Helical" evidence="1">
    <location>
        <begin position="264"/>
        <end position="281"/>
    </location>
</feature>
<keyword evidence="1" id="KW-0812">Transmembrane</keyword>
<evidence type="ECO:0000313" key="3">
    <source>
        <dbReference type="EMBL" id="HJD31249.1"/>
    </source>
</evidence>
<dbReference type="AlphaFoldDB" id="A0A9D2QWX2"/>
<feature type="transmembrane region" description="Helical" evidence="1">
    <location>
        <begin position="191"/>
        <end position="214"/>
    </location>
</feature>
<gene>
    <name evidence="3" type="ORF">H9912_04815</name>
</gene>
<dbReference type="GO" id="GO:0016747">
    <property type="term" value="F:acyltransferase activity, transferring groups other than amino-acyl groups"/>
    <property type="evidence" value="ECO:0007669"/>
    <property type="project" value="InterPro"/>
</dbReference>
<keyword evidence="1" id="KW-1133">Transmembrane helix</keyword>
<reference evidence="3" key="1">
    <citation type="journal article" date="2021" name="PeerJ">
        <title>Extensive microbial diversity within the chicken gut microbiome revealed by metagenomics and culture.</title>
        <authorList>
            <person name="Gilroy R."/>
            <person name="Ravi A."/>
            <person name="Getino M."/>
            <person name="Pursley I."/>
            <person name="Horton D.L."/>
            <person name="Alikhan N.F."/>
            <person name="Baker D."/>
            <person name="Gharbi K."/>
            <person name="Hall N."/>
            <person name="Watson M."/>
            <person name="Adriaenssens E.M."/>
            <person name="Foster-Nyarko E."/>
            <person name="Jarju S."/>
            <person name="Secka A."/>
            <person name="Antonio M."/>
            <person name="Oren A."/>
            <person name="Chaudhuri R.R."/>
            <person name="La Ragione R."/>
            <person name="Hildebrand F."/>
            <person name="Pallen M.J."/>
        </authorList>
    </citation>
    <scope>NUCLEOTIDE SEQUENCE</scope>
    <source>
        <strain evidence="3">ChiHjej8B7-25341</strain>
    </source>
</reference>
<feature type="transmembrane region" description="Helical" evidence="1">
    <location>
        <begin position="120"/>
        <end position="139"/>
    </location>
</feature>
<evidence type="ECO:0000256" key="1">
    <source>
        <dbReference type="SAM" id="Phobius"/>
    </source>
</evidence>
<feature type="transmembrane region" description="Helical" evidence="1">
    <location>
        <begin position="91"/>
        <end position="108"/>
    </location>
</feature>
<evidence type="ECO:0000313" key="4">
    <source>
        <dbReference type="Proteomes" id="UP000823851"/>
    </source>
</evidence>
<reference evidence="3" key="2">
    <citation type="submission" date="2021-04" db="EMBL/GenBank/DDBJ databases">
        <authorList>
            <person name="Gilroy R."/>
        </authorList>
    </citation>
    <scope>NUCLEOTIDE SEQUENCE</scope>
    <source>
        <strain evidence="3">ChiHjej8B7-25341</strain>
    </source>
</reference>
<feature type="non-terminal residue" evidence="3">
    <location>
        <position position="1"/>
    </location>
</feature>
<keyword evidence="1" id="KW-0472">Membrane</keyword>
<feature type="transmembrane region" description="Helical" evidence="1">
    <location>
        <begin position="151"/>
        <end position="171"/>
    </location>
</feature>
<protein>
    <submittedName>
        <fullName evidence="3">Acyltransferase</fullName>
    </submittedName>
</protein>
<comment type="caution">
    <text evidence="3">The sequence shown here is derived from an EMBL/GenBank/DDBJ whole genome shotgun (WGS) entry which is preliminary data.</text>
</comment>
<accession>A0A9D2QWX2</accession>
<dbReference type="EMBL" id="DWUW01000137">
    <property type="protein sequence ID" value="HJD31249.1"/>
    <property type="molecule type" value="Genomic_DNA"/>
</dbReference>
<dbReference type="Pfam" id="PF01757">
    <property type="entry name" value="Acyl_transf_3"/>
    <property type="match status" value="1"/>
</dbReference>
<dbReference type="Proteomes" id="UP000823851">
    <property type="component" value="Unassembled WGS sequence"/>
</dbReference>
<feature type="domain" description="Acyltransferase 3" evidence="2">
    <location>
        <begin position="7"/>
        <end position="273"/>
    </location>
</feature>
<sequence>SLERRGEQESLSRWVCRRLWRILVPYLAAVAVCQFFRCGYQLSLGPYVLWALNFNLEGQFYFVLVYLQLIAVAPLLYLLTLSCRGGRFCALRRLLFLAAALIASVFSVKHTAALQTYGGGNYLLGGSFLLLFVMGMLAADMGVEIRYRNRAAVCAAVSTVILAGSAAFLLTDRLSLDESLSGWLLRVNPPGITITVYSLSVLFFLFSWCSLGALQNSAVVDRMLSVLAWLGRYTLYIFLYHMLILDWLPVLLPFLMEKSVLKTAVYLGMMTGLPIGGKLLYDRLRRSLTGKAREDGKGVSLRPE</sequence>
<proteinExistence type="predicted"/>
<keyword evidence="3" id="KW-0808">Transferase</keyword>
<feature type="transmembrane region" description="Helical" evidence="1">
    <location>
        <begin position="60"/>
        <end position="79"/>
    </location>
</feature>
<name>A0A9D2QWX2_9FIRM</name>
<feature type="transmembrane region" description="Helical" evidence="1">
    <location>
        <begin position="20"/>
        <end position="40"/>
    </location>
</feature>
<dbReference type="InterPro" id="IPR002656">
    <property type="entry name" value="Acyl_transf_3_dom"/>
</dbReference>